<reference evidence="1 2" key="1">
    <citation type="journal article" date="2018" name="MBio">
        <title>Insights into the evolution of host association through the isolation and characterization of a novel human periodontal pathobiont, Desulfobulbus oralis.</title>
        <authorList>
            <person name="Cross K.L."/>
            <person name="Chirania P."/>
            <person name="Xiong W."/>
            <person name="Beall C.J."/>
            <person name="Elkins J.G."/>
            <person name="Giannone R.J."/>
            <person name="Griffen A.L."/>
            <person name="Guss A.M."/>
            <person name="Hettich R.L."/>
            <person name="Joshi S.S."/>
            <person name="Mokrzan E.M."/>
            <person name="Martin R.K."/>
            <person name="Zhulin I.B."/>
            <person name="Leys E.J."/>
            <person name="Podar M."/>
        </authorList>
    </citation>
    <scope>NUCLEOTIDE SEQUENCE [LARGE SCALE GENOMIC DNA]</scope>
    <source>
        <strain evidence="1 2">ORNL</strain>
    </source>
</reference>
<dbReference type="KEGG" id="deo:CAY53_00875"/>
<gene>
    <name evidence="1" type="ORF">CAY53_00875</name>
</gene>
<organism evidence="1 2">
    <name type="scientific">Desulfobulbus oralis</name>
    <dbReference type="NCBI Taxonomy" id="1986146"/>
    <lineage>
        <taxon>Bacteria</taxon>
        <taxon>Pseudomonadati</taxon>
        <taxon>Thermodesulfobacteriota</taxon>
        <taxon>Desulfobulbia</taxon>
        <taxon>Desulfobulbales</taxon>
        <taxon>Desulfobulbaceae</taxon>
        <taxon>Desulfobulbus</taxon>
    </lineage>
</organism>
<evidence type="ECO:0000313" key="1">
    <source>
        <dbReference type="EMBL" id="AVD70211.1"/>
    </source>
</evidence>
<dbReference type="OrthoDB" id="5432180at2"/>
<name>A0A2L1GKJ7_9BACT</name>
<proteinExistence type="predicted"/>
<dbReference type="AlphaFoldDB" id="A0A2L1GKJ7"/>
<keyword evidence="2" id="KW-1185">Reference proteome</keyword>
<dbReference type="EMBL" id="CP021255">
    <property type="protein sequence ID" value="AVD70211.1"/>
    <property type="molecule type" value="Genomic_DNA"/>
</dbReference>
<protein>
    <submittedName>
        <fullName evidence="1">Uncharacterized protein</fullName>
    </submittedName>
</protein>
<accession>A0A2L1GKJ7</accession>
<dbReference type="Proteomes" id="UP000239867">
    <property type="component" value="Chromosome"/>
</dbReference>
<sequence>MAEEKIRFLPYEQAAELVAAIQEEEDIDNPDRHILTVYNHEDRAICWFDFDEVMHDAGITGMSEASRQTVTDYVLHRIPDWVQGK</sequence>
<dbReference type="RefSeq" id="WP_104935536.1">
    <property type="nucleotide sequence ID" value="NZ_CP021255.1"/>
</dbReference>
<evidence type="ECO:0000313" key="2">
    <source>
        <dbReference type="Proteomes" id="UP000239867"/>
    </source>
</evidence>